<evidence type="ECO:0000256" key="1">
    <source>
        <dbReference type="SAM" id="MobiDB-lite"/>
    </source>
</evidence>
<feature type="region of interest" description="Disordered" evidence="1">
    <location>
        <begin position="1"/>
        <end position="25"/>
    </location>
</feature>
<reference evidence="2 3" key="1">
    <citation type="submission" date="2015-07" db="EMBL/GenBank/DDBJ databases">
        <title>Emmonsia species relationships and genome sequence.</title>
        <authorList>
            <consortium name="The Broad Institute Genomics Platform"/>
            <person name="Cuomo C.A."/>
            <person name="Munoz J.F."/>
            <person name="Imamovic A."/>
            <person name="Priest M.E."/>
            <person name="Young S."/>
            <person name="Clay O.K."/>
            <person name="McEwen J.G."/>
        </authorList>
    </citation>
    <scope>NUCLEOTIDE SEQUENCE [LARGE SCALE GENOMIC DNA]</scope>
    <source>
        <strain evidence="2 3">UAMH 9510</strain>
    </source>
</reference>
<dbReference type="Proteomes" id="UP000182235">
    <property type="component" value="Unassembled WGS sequence"/>
</dbReference>
<keyword evidence="3" id="KW-1185">Reference proteome</keyword>
<evidence type="ECO:0000313" key="2">
    <source>
        <dbReference type="EMBL" id="OJD19336.1"/>
    </source>
</evidence>
<dbReference type="AlphaFoldDB" id="A0A1J9PSD4"/>
<evidence type="ECO:0000313" key="3">
    <source>
        <dbReference type="Proteomes" id="UP000182235"/>
    </source>
</evidence>
<sequence length="265" mass="29736">MTLSPQNDSGRHVDELRGQRPPEAPNFSAQQLFLNVKRAIIEATESQDLEFENVDPHSGAFIARSLCENPEVERHRPRVHYNSVTQVLWIRIMPTALHDCQQLWLKNEMRPMLTGGFLNEDEYDHLGVWVGTTFTGFRPPYTFSSKEPDLAIRPGAIALPTVVIETVQLVLLVKWSRLSGDLVKGFVEVWSRDSTGTPNLLQTETIFPLPMTPSMISISRGQLFGSTVFSGRNTTDSYQLSIARLGDIAMPWIQGLGCTPAQEEN</sequence>
<name>A0A1J9PSD4_9EURO</name>
<organism evidence="2 3">
    <name type="scientific">Emergomyces pasteurianus Ep9510</name>
    <dbReference type="NCBI Taxonomy" id="1447872"/>
    <lineage>
        <taxon>Eukaryota</taxon>
        <taxon>Fungi</taxon>
        <taxon>Dikarya</taxon>
        <taxon>Ascomycota</taxon>
        <taxon>Pezizomycotina</taxon>
        <taxon>Eurotiomycetes</taxon>
        <taxon>Eurotiomycetidae</taxon>
        <taxon>Onygenales</taxon>
        <taxon>Ajellomycetaceae</taxon>
        <taxon>Emergomyces</taxon>
    </lineage>
</organism>
<dbReference type="OrthoDB" id="76567at2759"/>
<dbReference type="EMBL" id="LGRN01000012">
    <property type="protein sequence ID" value="OJD19336.1"/>
    <property type="molecule type" value="Genomic_DNA"/>
</dbReference>
<dbReference type="VEuPathDB" id="FungiDB:AJ78_00698"/>
<dbReference type="STRING" id="1447872.A0A1J9PSD4"/>
<feature type="compositionally biased region" description="Basic and acidic residues" evidence="1">
    <location>
        <begin position="9"/>
        <end position="20"/>
    </location>
</feature>
<comment type="caution">
    <text evidence="2">The sequence shown here is derived from an EMBL/GenBank/DDBJ whole genome shotgun (WGS) entry which is preliminary data.</text>
</comment>
<gene>
    <name evidence="2" type="ORF">AJ78_00698</name>
</gene>
<accession>A0A1J9PSD4</accession>
<proteinExistence type="predicted"/>
<protein>
    <submittedName>
        <fullName evidence="2">Uncharacterized protein</fullName>
    </submittedName>
</protein>